<dbReference type="InterPro" id="IPR009057">
    <property type="entry name" value="Homeodomain-like_sf"/>
</dbReference>
<feature type="region of interest" description="Disordered" evidence="1">
    <location>
        <begin position="1029"/>
        <end position="1055"/>
    </location>
</feature>
<reference evidence="4" key="1">
    <citation type="submission" date="2023-08" db="EMBL/GenBank/DDBJ databases">
        <title>Chromosome-level Genome Assembly of mud carp (Cirrhinus molitorella).</title>
        <authorList>
            <person name="Liu H."/>
        </authorList>
    </citation>
    <scope>NUCLEOTIDE SEQUENCE</scope>
    <source>
        <strain evidence="4">Prfri</strain>
        <tissue evidence="4">Muscle</tissue>
    </source>
</reference>
<dbReference type="AlphaFoldDB" id="A0AA88PFM9"/>
<dbReference type="PROSITE" id="PS50090">
    <property type="entry name" value="MYB_LIKE"/>
    <property type="match status" value="1"/>
</dbReference>
<dbReference type="InterPro" id="IPR017884">
    <property type="entry name" value="SANT_dom"/>
</dbReference>
<accession>A0AA88PFM9</accession>
<feature type="compositionally biased region" description="Polar residues" evidence="1">
    <location>
        <begin position="602"/>
        <end position="618"/>
    </location>
</feature>
<evidence type="ECO:0008006" key="6">
    <source>
        <dbReference type="Google" id="ProtNLM"/>
    </source>
</evidence>
<feature type="compositionally biased region" description="Polar residues" evidence="1">
    <location>
        <begin position="491"/>
        <end position="509"/>
    </location>
</feature>
<dbReference type="InterPro" id="IPR039110">
    <property type="entry name" value="KNL2-like"/>
</dbReference>
<feature type="region of interest" description="Disordered" evidence="1">
    <location>
        <begin position="154"/>
        <end position="180"/>
    </location>
</feature>
<dbReference type="InterPro" id="IPR015216">
    <property type="entry name" value="SANTA"/>
</dbReference>
<evidence type="ECO:0000259" key="2">
    <source>
        <dbReference type="PROSITE" id="PS50090"/>
    </source>
</evidence>
<evidence type="ECO:0000256" key="1">
    <source>
        <dbReference type="SAM" id="MobiDB-lite"/>
    </source>
</evidence>
<name>A0AA88PFM9_9TELE</name>
<evidence type="ECO:0000313" key="4">
    <source>
        <dbReference type="EMBL" id="KAK2878707.1"/>
    </source>
</evidence>
<feature type="compositionally biased region" description="Basic and acidic residues" evidence="1">
    <location>
        <begin position="851"/>
        <end position="863"/>
    </location>
</feature>
<sequence length="1228" mass="138456">MYHSLQDYFIAPEAPKPDDMITPVKSIPKAAHNWVTGSGRKISNRDLLVMNSTAQNAEENSPNIPCELSSINATVEVPLQDKADLMLKRCAETPAKIFARMKAKVQRQNSVGHGAASDHLRNQEMCDNMPSNPVTQFLQKSNANQETYVLALSPPQSPRRDAEPEEVGLPQDSTSHSMNLHKVPGRQHETFNMESESFIEPYVLLENIPEEMLSKMKARRKQMPENLFNRSKQPCVLLDKVVPDEALAQFQRKPPTYISSSKDRNRGGVVFGERSIAVEKENEEDLQTDTSCSPESDPFGQSESQSESTEVVPGLPQPPHNLLDDPLLKLSPRVLIPRKKATVFQSKQQAREADIDEGTTVRGIHLKDWVLKLLNKDLVVDGIRIDTMIPWHSSFITERISSNVLKTSSGRTYVLVGKMANHPNSSFPSWFLKKFLFGFPKMWKEYLDQLLSGHSGLQKSQKDNSSVKPPNAKNQQASKNSTSKHPKIQAVVTSPITPTDSIQQGSGKVSRSGRLIKPPLEYWKGGRIVMDSDMNVTIHEDYSSSLLSTPKKAITMATSQITEEQSSRPETLGRGRRNTSSSEDELSVPMRRIKQHSKPQRKVQSQSNPPPVESTTLNKPPRAQKGPLVMALSSNLGHAVKQKASRPQRASLRKQQSGGEENAMGSESEMMENTKVDSVRAGAMSYDEQEIDFENDPKTKRNSKSSQKQIQDEPQSMTHDNSSLRRSARIYSRAQYSTDSNSSFASPDPPKRRRGKGSTDGKQLTKPHKTETSVVQDSTSHKEQNELDSVRRSRRPKNISQRYSDDVLVGDSIDFPTDEDEERRQHDKKPADRKQLTNSRKTETSVVQDSTSHKEQNELDSVRRSRRPKKISQRYSNDVLVGDSIDFPTDDDDDDDDDEERRRHKKKPAHTLRTRQRKAKSEFKTNGHPASSEDMHSEHSEDEESTQHAVSKNRRSKKSETGKANTRSKKPQTGNSNANEQDELLDGKWTEEELQKLHEAVNSLPKHKSGYWAHVAYIVGTRSAEECQEQYNSNQKANKRPRKRAQKKPAATEEPGKEIVEITAKAGTLKRRQQMRHFLDHMPKDDHDDVFANSPMHNKQIKLPVFAANGDDEDFSLLQNPQTPSSSISTSAKTPQCLHISPGMLGSINKNNMDKYIFHLQKNQKGRKRGKKAAPLETLTPTPVVKKAIKRCVAEDDDFVVWNMLSDKDVPSQAEDSDEEDDYFMEYC</sequence>
<organism evidence="4 5">
    <name type="scientific">Cirrhinus molitorella</name>
    <name type="common">mud carp</name>
    <dbReference type="NCBI Taxonomy" id="172907"/>
    <lineage>
        <taxon>Eukaryota</taxon>
        <taxon>Metazoa</taxon>
        <taxon>Chordata</taxon>
        <taxon>Craniata</taxon>
        <taxon>Vertebrata</taxon>
        <taxon>Euteleostomi</taxon>
        <taxon>Actinopterygii</taxon>
        <taxon>Neopterygii</taxon>
        <taxon>Teleostei</taxon>
        <taxon>Ostariophysi</taxon>
        <taxon>Cypriniformes</taxon>
        <taxon>Cyprinidae</taxon>
        <taxon>Labeoninae</taxon>
        <taxon>Labeonini</taxon>
        <taxon>Cirrhinus</taxon>
    </lineage>
</organism>
<feature type="compositionally biased region" description="Acidic residues" evidence="1">
    <location>
        <begin position="888"/>
        <end position="899"/>
    </location>
</feature>
<dbReference type="PANTHER" id="PTHR16124">
    <property type="entry name" value="MIS18-BINDING PROTEIN 1"/>
    <property type="match status" value="1"/>
</dbReference>
<feature type="region of interest" description="Disordered" evidence="1">
    <location>
        <begin position="637"/>
        <end position="985"/>
    </location>
</feature>
<protein>
    <recommendedName>
        <fullName evidence="6">Mis18-binding protein 1</fullName>
    </recommendedName>
</protein>
<dbReference type="CDD" id="cd00167">
    <property type="entry name" value="SANT"/>
    <property type="match status" value="1"/>
</dbReference>
<dbReference type="EMBL" id="JAUYZG010000019">
    <property type="protein sequence ID" value="KAK2878707.1"/>
    <property type="molecule type" value="Genomic_DNA"/>
</dbReference>
<dbReference type="Proteomes" id="UP001187343">
    <property type="component" value="Unassembled WGS sequence"/>
</dbReference>
<gene>
    <name evidence="4" type="ORF">Q8A67_019498</name>
</gene>
<feature type="compositionally biased region" description="Polar residues" evidence="1">
    <location>
        <begin position="734"/>
        <end position="745"/>
    </location>
</feature>
<feature type="domain" description="Myb-like" evidence="2">
    <location>
        <begin position="981"/>
        <end position="1035"/>
    </location>
</feature>
<feature type="region of interest" description="Disordered" evidence="1">
    <location>
        <begin position="558"/>
        <end position="624"/>
    </location>
</feature>
<feature type="region of interest" description="Disordered" evidence="1">
    <location>
        <begin position="278"/>
        <end position="323"/>
    </location>
</feature>
<evidence type="ECO:0000259" key="3">
    <source>
        <dbReference type="PROSITE" id="PS51293"/>
    </source>
</evidence>
<feature type="region of interest" description="Disordered" evidence="1">
    <location>
        <begin position="457"/>
        <end position="513"/>
    </location>
</feature>
<feature type="compositionally biased region" description="Polar residues" evidence="1">
    <location>
        <begin position="457"/>
        <end position="481"/>
    </location>
</feature>
<dbReference type="Gene3D" id="1.10.10.60">
    <property type="entry name" value="Homeodomain-like"/>
    <property type="match status" value="1"/>
</dbReference>
<dbReference type="SMART" id="SM00717">
    <property type="entry name" value="SANT"/>
    <property type="match status" value="1"/>
</dbReference>
<dbReference type="Pfam" id="PF00249">
    <property type="entry name" value="Myb_DNA-binding"/>
    <property type="match status" value="1"/>
</dbReference>
<comment type="caution">
    <text evidence="4">The sequence shown here is derived from an EMBL/GenBank/DDBJ whole genome shotgun (WGS) entry which is preliminary data.</text>
</comment>
<feature type="compositionally biased region" description="Basic and acidic residues" evidence="1">
    <location>
        <begin position="822"/>
        <end position="843"/>
    </location>
</feature>
<evidence type="ECO:0000313" key="5">
    <source>
        <dbReference type="Proteomes" id="UP001187343"/>
    </source>
</evidence>
<dbReference type="SUPFAM" id="SSF46689">
    <property type="entry name" value="Homeodomain-like"/>
    <property type="match status" value="1"/>
</dbReference>
<feature type="compositionally biased region" description="Basic and acidic residues" evidence="1">
    <location>
        <begin position="779"/>
        <end position="791"/>
    </location>
</feature>
<dbReference type="PANTHER" id="PTHR16124:SF3">
    <property type="entry name" value="MIS18-BINDING PROTEIN 1"/>
    <property type="match status" value="1"/>
</dbReference>
<feature type="compositionally biased region" description="Basic residues" evidence="1">
    <location>
        <begin position="1037"/>
        <end position="1047"/>
    </location>
</feature>
<dbReference type="InterPro" id="IPR001005">
    <property type="entry name" value="SANT/Myb"/>
</dbReference>
<feature type="compositionally biased region" description="Basic residues" evidence="1">
    <location>
        <begin position="902"/>
        <end position="918"/>
    </location>
</feature>
<proteinExistence type="predicted"/>
<feature type="domain" description="SANT" evidence="3">
    <location>
        <begin position="984"/>
        <end position="1039"/>
    </location>
</feature>
<keyword evidence="5" id="KW-1185">Reference proteome</keyword>
<feature type="compositionally biased region" description="Basic and acidic residues" evidence="1">
    <location>
        <begin position="919"/>
        <end position="939"/>
    </location>
</feature>
<dbReference type="PROSITE" id="PS51293">
    <property type="entry name" value="SANT"/>
    <property type="match status" value="1"/>
</dbReference>
<feature type="compositionally biased region" description="Basic residues" evidence="1">
    <location>
        <begin position="591"/>
        <end position="601"/>
    </location>
</feature>
<dbReference type="GO" id="GO:0000775">
    <property type="term" value="C:chromosome, centromeric region"/>
    <property type="evidence" value="ECO:0007669"/>
    <property type="project" value="TreeGrafter"/>
</dbReference>
<dbReference type="Pfam" id="PF09133">
    <property type="entry name" value="SANTA"/>
    <property type="match status" value="1"/>
</dbReference>
<feature type="compositionally biased region" description="Polar residues" evidence="1">
    <location>
        <begin position="704"/>
        <end position="725"/>
    </location>
</feature>